<dbReference type="Proteomes" id="UP000054823">
    <property type="component" value="Unassembled WGS sequence"/>
</dbReference>
<dbReference type="AlphaFoldDB" id="A0A0N7LRE7"/>
<keyword evidence="2" id="KW-1133">Transmembrane helix</keyword>
<keyword evidence="4" id="KW-1185">Reference proteome</keyword>
<accession>A0A0N7LRE7</accession>
<organism evidence="3 4">
    <name type="scientific">Shimia marina</name>
    <dbReference type="NCBI Taxonomy" id="321267"/>
    <lineage>
        <taxon>Bacteria</taxon>
        <taxon>Pseudomonadati</taxon>
        <taxon>Pseudomonadota</taxon>
        <taxon>Alphaproteobacteria</taxon>
        <taxon>Rhodobacterales</taxon>
        <taxon>Roseobacteraceae</taxon>
    </lineage>
</organism>
<evidence type="ECO:0000313" key="4">
    <source>
        <dbReference type="Proteomes" id="UP000054823"/>
    </source>
</evidence>
<feature type="transmembrane region" description="Helical" evidence="2">
    <location>
        <begin position="20"/>
        <end position="39"/>
    </location>
</feature>
<dbReference type="PRINTS" id="PR01490">
    <property type="entry name" value="RTXTOXIND"/>
</dbReference>
<evidence type="ECO:0000256" key="1">
    <source>
        <dbReference type="SAM" id="Coils"/>
    </source>
</evidence>
<proteinExistence type="predicted"/>
<name>A0A0N7LRE7_9RHOB</name>
<dbReference type="InterPro" id="IPR050739">
    <property type="entry name" value="MFP"/>
</dbReference>
<feature type="coiled-coil region" evidence="1">
    <location>
        <begin position="150"/>
        <end position="177"/>
    </location>
</feature>
<sequence>MSPEAALPSQVIRPLRRGAWAVFLALGGFCLWAGFAPLATSIPTTGHLNAARPSYDVQHPYGGKIAQIHVTAHDVVAAGQLLLQLDVSRETAEAQALRETLSPLEEERAVLRAAMVGALPAKDATAAVTNPAALALRRLQTMKATMELRAEMSTALAQELKDRAERLQKSRQHRQAQHHSMQARYERYAALQAQGAFRAADTDALAEDILELEADLQREDAELAGLVSQAAQAKLQIAQDQLAFRQQVLDRLAYLEEAIPKLRLQLLRLEAQIAQADILAPDDGVISALNYDTDAMVIARGDTVLSLARPSGQHQVSFVANPQVIDQLRVGMTGQLTVTALSQRSHPKVAVTIKTLSPEARRDRDGAILGYDGMAEIDVQDHARLLSALGEETSLTSDMPVGLVFTGRTITFGAYLLGPFTDFLTKAMQD</sequence>
<evidence type="ECO:0000256" key="2">
    <source>
        <dbReference type="SAM" id="Phobius"/>
    </source>
</evidence>
<keyword evidence="2" id="KW-0812">Transmembrane</keyword>
<dbReference type="PANTHER" id="PTHR30386:SF17">
    <property type="entry name" value="ALKALINE PROTEASE SECRETION PROTEIN APRE"/>
    <property type="match status" value="1"/>
</dbReference>
<keyword evidence="1" id="KW-0175">Coiled coil</keyword>
<protein>
    <submittedName>
        <fullName evidence="3">Type I secretion system membrane fusion protein PrsE</fullName>
    </submittedName>
</protein>
<dbReference type="STRING" id="321267.SHM7688_00039"/>
<keyword evidence="2" id="KW-0472">Membrane</keyword>
<gene>
    <name evidence="3" type="primary">prsE_1</name>
    <name evidence="3" type="ORF">SHM7688_00039</name>
</gene>
<dbReference type="PANTHER" id="PTHR30386">
    <property type="entry name" value="MEMBRANE FUSION SUBUNIT OF EMRAB-TOLC MULTIDRUG EFFLUX PUMP"/>
    <property type="match status" value="1"/>
</dbReference>
<evidence type="ECO:0000313" key="3">
    <source>
        <dbReference type="EMBL" id="CUH50612.1"/>
    </source>
</evidence>
<dbReference type="EMBL" id="CYPW01000001">
    <property type="protein sequence ID" value="CUH50612.1"/>
    <property type="molecule type" value="Genomic_DNA"/>
</dbReference>
<feature type="coiled-coil region" evidence="1">
    <location>
        <begin position="202"/>
        <end position="272"/>
    </location>
</feature>
<reference evidence="3 4" key="1">
    <citation type="submission" date="2015-09" db="EMBL/GenBank/DDBJ databases">
        <authorList>
            <consortium name="Swine Surveillance"/>
        </authorList>
    </citation>
    <scope>NUCLEOTIDE SEQUENCE [LARGE SCALE GENOMIC DNA]</scope>
    <source>
        <strain evidence="3 4">CECT 7688</strain>
    </source>
</reference>